<evidence type="ECO:0000256" key="4">
    <source>
        <dbReference type="ARBA" id="ARBA00023136"/>
    </source>
</evidence>
<keyword evidence="3 5" id="KW-1133">Transmembrane helix</keyword>
<dbReference type="InterPro" id="IPR028082">
    <property type="entry name" value="Peripla_BP_I"/>
</dbReference>
<dbReference type="PANTHER" id="PTHR44755:SF11">
    <property type="entry name" value="ATRIAL NATRIURETIC PEPTIDE RECEPTOR 3 ISOFORM X1"/>
    <property type="match status" value="1"/>
</dbReference>
<dbReference type="VEuPathDB" id="VectorBase:LOC119171526"/>
<name>A0A9J6DLU9_RHIMP</name>
<dbReference type="EMBL" id="JABSTU010000008">
    <property type="protein sequence ID" value="KAH8023148.1"/>
    <property type="molecule type" value="Genomic_DNA"/>
</dbReference>
<dbReference type="Proteomes" id="UP000821866">
    <property type="component" value="Chromosome 6"/>
</dbReference>
<feature type="domain" description="Receptor ligand binding region" evidence="6">
    <location>
        <begin position="103"/>
        <end position="232"/>
    </location>
</feature>
<dbReference type="GO" id="GO:0017046">
    <property type="term" value="F:peptide hormone binding"/>
    <property type="evidence" value="ECO:0007669"/>
    <property type="project" value="TreeGrafter"/>
</dbReference>
<keyword evidence="4 5" id="KW-0472">Membrane</keyword>
<evidence type="ECO:0000256" key="2">
    <source>
        <dbReference type="ARBA" id="ARBA00022692"/>
    </source>
</evidence>
<dbReference type="GO" id="GO:0016020">
    <property type="term" value="C:membrane"/>
    <property type="evidence" value="ECO:0007669"/>
    <property type="project" value="UniProtKB-SubCell"/>
</dbReference>
<comment type="subcellular location">
    <subcellularLocation>
        <location evidence="1">Membrane</location>
    </subcellularLocation>
</comment>
<evidence type="ECO:0000256" key="1">
    <source>
        <dbReference type="ARBA" id="ARBA00004370"/>
    </source>
</evidence>
<reference evidence="7" key="2">
    <citation type="submission" date="2021-09" db="EMBL/GenBank/DDBJ databases">
        <authorList>
            <person name="Jia N."/>
            <person name="Wang J."/>
            <person name="Shi W."/>
            <person name="Du L."/>
            <person name="Sun Y."/>
            <person name="Zhan W."/>
            <person name="Jiang J."/>
            <person name="Wang Q."/>
            <person name="Zhang B."/>
            <person name="Ji P."/>
            <person name="Sakyi L.B."/>
            <person name="Cui X."/>
            <person name="Yuan T."/>
            <person name="Jiang B."/>
            <person name="Yang W."/>
            <person name="Lam T.T.-Y."/>
            <person name="Chang Q."/>
            <person name="Ding S."/>
            <person name="Wang X."/>
            <person name="Zhu J."/>
            <person name="Ruan X."/>
            <person name="Zhao L."/>
            <person name="Wei J."/>
            <person name="Que T."/>
            <person name="Du C."/>
            <person name="Cheng J."/>
            <person name="Dai P."/>
            <person name="Han X."/>
            <person name="Huang E."/>
            <person name="Gao Y."/>
            <person name="Liu J."/>
            <person name="Shao H."/>
            <person name="Ye R."/>
            <person name="Li L."/>
            <person name="Wei W."/>
            <person name="Wang X."/>
            <person name="Wang C."/>
            <person name="Huo Q."/>
            <person name="Li W."/>
            <person name="Guo W."/>
            <person name="Chen H."/>
            <person name="Chen S."/>
            <person name="Zhou L."/>
            <person name="Zhou L."/>
            <person name="Ni X."/>
            <person name="Tian J."/>
            <person name="Zhou Y."/>
            <person name="Sheng Y."/>
            <person name="Liu T."/>
            <person name="Pan Y."/>
            <person name="Xia L."/>
            <person name="Li J."/>
            <person name="Zhao F."/>
            <person name="Cao W."/>
        </authorList>
    </citation>
    <scope>NUCLEOTIDE SEQUENCE</scope>
    <source>
        <strain evidence="7">Rmic-2018</strain>
        <tissue evidence="7">Larvae</tissue>
    </source>
</reference>
<dbReference type="GO" id="GO:0007165">
    <property type="term" value="P:signal transduction"/>
    <property type="evidence" value="ECO:0007669"/>
    <property type="project" value="TreeGrafter"/>
</dbReference>
<organism evidence="7 8">
    <name type="scientific">Rhipicephalus microplus</name>
    <name type="common">Cattle tick</name>
    <name type="synonym">Boophilus microplus</name>
    <dbReference type="NCBI Taxonomy" id="6941"/>
    <lineage>
        <taxon>Eukaryota</taxon>
        <taxon>Metazoa</taxon>
        <taxon>Ecdysozoa</taxon>
        <taxon>Arthropoda</taxon>
        <taxon>Chelicerata</taxon>
        <taxon>Arachnida</taxon>
        <taxon>Acari</taxon>
        <taxon>Parasitiformes</taxon>
        <taxon>Ixodida</taxon>
        <taxon>Ixodoidea</taxon>
        <taxon>Ixodidae</taxon>
        <taxon>Rhipicephalinae</taxon>
        <taxon>Rhipicephalus</taxon>
        <taxon>Boophilus</taxon>
    </lineage>
</organism>
<dbReference type="PANTHER" id="PTHR44755">
    <property type="entry name" value="NATRIURETIC PEPTIDE RECEPTOR 3-RELATED"/>
    <property type="match status" value="1"/>
</dbReference>
<evidence type="ECO:0000313" key="7">
    <source>
        <dbReference type="EMBL" id="KAH8023148.1"/>
    </source>
</evidence>
<sequence length="295" mass="33183">MLVPKGERSPVVPRRALVSPRLPEGKECIMRRRVPRTIGTVVALLLCYDTSFAGGVLLAGMVDDDGYDSMSQQLQDETTWNNTVHMSVLLPGNSSYLFSLARVRPAVELAVSWSSREYGWQFRVTYRDSGCQSPLATMHAVRDHARGAAHVFVGPACDYAAASVARLLKFWRLPMVTAGALAYDFWDKVHEGSEYYLMTRAGLSFSGLCQGFLGLCRRFGWRRMLILFESEARKESHGDDYCFLWAKAMAQLLRNSSDNFEFDGVKLDKRTPIKQQIIKAASTKWSSECMLFCCS</sequence>
<protein>
    <recommendedName>
        <fullName evidence="6">Receptor ligand binding region domain-containing protein</fullName>
    </recommendedName>
</protein>
<accession>A0A9J6DLU9</accession>
<keyword evidence="8" id="KW-1185">Reference proteome</keyword>
<dbReference type="Gene3D" id="3.40.50.2300">
    <property type="match status" value="1"/>
</dbReference>
<evidence type="ECO:0000256" key="5">
    <source>
        <dbReference type="SAM" id="Phobius"/>
    </source>
</evidence>
<dbReference type="InterPro" id="IPR001828">
    <property type="entry name" value="ANF_lig-bd_rcpt"/>
</dbReference>
<reference evidence="7" key="1">
    <citation type="journal article" date="2020" name="Cell">
        <title>Large-Scale Comparative Analyses of Tick Genomes Elucidate Their Genetic Diversity and Vector Capacities.</title>
        <authorList>
            <consortium name="Tick Genome and Microbiome Consortium (TIGMIC)"/>
            <person name="Jia N."/>
            <person name="Wang J."/>
            <person name="Shi W."/>
            <person name="Du L."/>
            <person name="Sun Y."/>
            <person name="Zhan W."/>
            <person name="Jiang J.F."/>
            <person name="Wang Q."/>
            <person name="Zhang B."/>
            <person name="Ji P."/>
            <person name="Bell-Sakyi L."/>
            <person name="Cui X.M."/>
            <person name="Yuan T.T."/>
            <person name="Jiang B.G."/>
            <person name="Yang W.F."/>
            <person name="Lam T.T."/>
            <person name="Chang Q.C."/>
            <person name="Ding S.J."/>
            <person name="Wang X.J."/>
            <person name="Zhu J.G."/>
            <person name="Ruan X.D."/>
            <person name="Zhao L."/>
            <person name="Wei J.T."/>
            <person name="Ye R.Z."/>
            <person name="Que T.C."/>
            <person name="Du C.H."/>
            <person name="Zhou Y.H."/>
            <person name="Cheng J.X."/>
            <person name="Dai P.F."/>
            <person name="Guo W.B."/>
            <person name="Han X.H."/>
            <person name="Huang E.J."/>
            <person name="Li L.F."/>
            <person name="Wei W."/>
            <person name="Gao Y.C."/>
            <person name="Liu J.Z."/>
            <person name="Shao H.Z."/>
            <person name="Wang X."/>
            <person name="Wang C.C."/>
            <person name="Yang T.C."/>
            <person name="Huo Q.B."/>
            <person name="Li W."/>
            <person name="Chen H.Y."/>
            <person name="Chen S.E."/>
            <person name="Zhou L.G."/>
            <person name="Ni X.B."/>
            <person name="Tian J.H."/>
            <person name="Sheng Y."/>
            <person name="Liu T."/>
            <person name="Pan Y.S."/>
            <person name="Xia L.Y."/>
            <person name="Li J."/>
            <person name="Zhao F."/>
            <person name="Cao W.C."/>
        </authorList>
    </citation>
    <scope>NUCLEOTIDE SEQUENCE</scope>
    <source>
        <strain evidence="7">Rmic-2018</strain>
    </source>
</reference>
<evidence type="ECO:0000313" key="8">
    <source>
        <dbReference type="Proteomes" id="UP000821866"/>
    </source>
</evidence>
<proteinExistence type="predicted"/>
<evidence type="ECO:0000256" key="3">
    <source>
        <dbReference type="ARBA" id="ARBA00022989"/>
    </source>
</evidence>
<dbReference type="InterPro" id="IPR052612">
    <property type="entry name" value="ANP_Clearance_Receptor"/>
</dbReference>
<keyword evidence="2 5" id="KW-0812">Transmembrane</keyword>
<dbReference type="GO" id="GO:0038023">
    <property type="term" value="F:signaling receptor activity"/>
    <property type="evidence" value="ECO:0007669"/>
    <property type="project" value="TreeGrafter"/>
</dbReference>
<dbReference type="Pfam" id="PF01094">
    <property type="entry name" value="ANF_receptor"/>
    <property type="match status" value="1"/>
</dbReference>
<comment type="caution">
    <text evidence="7">The sequence shown here is derived from an EMBL/GenBank/DDBJ whole genome shotgun (WGS) entry which is preliminary data.</text>
</comment>
<dbReference type="AlphaFoldDB" id="A0A9J6DLU9"/>
<gene>
    <name evidence="7" type="ORF">HPB51_011262</name>
</gene>
<dbReference type="SUPFAM" id="SSF53822">
    <property type="entry name" value="Periplasmic binding protein-like I"/>
    <property type="match status" value="1"/>
</dbReference>
<evidence type="ECO:0000259" key="6">
    <source>
        <dbReference type="Pfam" id="PF01094"/>
    </source>
</evidence>
<feature type="transmembrane region" description="Helical" evidence="5">
    <location>
        <begin position="40"/>
        <end position="62"/>
    </location>
</feature>